<accession>A0A9D1ME38</accession>
<evidence type="ECO:0000313" key="2">
    <source>
        <dbReference type="EMBL" id="HIU58607.1"/>
    </source>
</evidence>
<dbReference type="Pfam" id="PF03419">
    <property type="entry name" value="Peptidase_U4"/>
    <property type="match status" value="1"/>
</dbReference>
<feature type="transmembrane region" description="Helical" evidence="1">
    <location>
        <begin position="88"/>
        <end position="109"/>
    </location>
</feature>
<evidence type="ECO:0000313" key="3">
    <source>
        <dbReference type="Proteomes" id="UP000824081"/>
    </source>
</evidence>
<keyword evidence="1" id="KW-0812">Transmembrane</keyword>
<organism evidence="2 3">
    <name type="scientific">Candidatus Scatosoma pullistercoris</name>
    <dbReference type="NCBI Taxonomy" id="2840934"/>
    <lineage>
        <taxon>Bacteria</taxon>
        <taxon>Bacillati</taxon>
        <taxon>Bacillota</taxon>
        <taxon>Clostridia</taxon>
        <taxon>Candidatus Scatosoma</taxon>
    </lineage>
</organism>
<dbReference type="GO" id="GO:0006508">
    <property type="term" value="P:proteolysis"/>
    <property type="evidence" value="ECO:0007669"/>
    <property type="project" value="InterPro"/>
</dbReference>
<comment type="caution">
    <text evidence="2">The sequence shown here is derived from an EMBL/GenBank/DDBJ whole genome shotgun (WGS) entry which is preliminary data.</text>
</comment>
<keyword evidence="1" id="KW-1133">Transmembrane helix</keyword>
<protein>
    <submittedName>
        <fullName evidence="2">Sigma-E processing peptidase SpoIIGA</fullName>
    </submittedName>
</protein>
<proteinExistence type="predicted"/>
<dbReference type="GO" id="GO:0004190">
    <property type="term" value="F:aspartic-type endopeptidase activity"/>
    <property type="evidence" value="ECO:0007669"/>
    <property type="project" value="InterPro"/>
</dbReference>
<name>A0A9D1ME38_9FIRM</name>
<dbReference type="AlphaFoldDB" id="A0A9D1ME38"/>
<gene>
    <name evidence="2" type="ORF">IAC57_00755</name>
</gene>
<sequence length="271" mass="29798">MEIYVEYALAENFLLDAMLLWLALKTARQKIIWGRISLAAALGAVFAVVFPLMRLGNVLAYLLKFAVGLLLCLISVKGKGAGRYAITALIFFGYSFALGGALLALYSAFSLDYKAGEGGYLVERAPVGTVLGGSFLFCVVSVSLVKRLYKKRAMRRFLYSCKVVLGDRSVTAEGFLDSGNRATAHGIPVCFLSPDLAFDLLGERSMTEEMTIVTVNGEKQIKIFLADSLEIYCGNRPNIIRKVYFAPSGHIRAREYKIILNAEVTEHIPVQ</sequence>
<reference evidence="2" key="1">
    <citation type="submission" date="2020-10" db="EMBL/GenBank/DDBJ databases">
        <authorList>
            <person name="Gilroy R."/>
        </authorList>
    </citation>
    <scope>NUCLEOTIDE SEQUENCE</scope>
    <source>
        <strain evidence="2">11687</strain>
    </source>
</reference>
<reference evidence="2" key="2">
    <citation type="journal article" date="2021" name="PeerJ">
        <title>Extensive microbial diversity within the chicken gut microbiome revealed by metagenomics and culture.</title>
        <authorList>
            <person name="Gilroy R."/>
            <person name="Ravi A."/>
            <person name="Getino M."/>
            <person name="Pursley I."/>
            <person name="Horton D.L."/>
            <person name="Alikhan N.F."/>
            <person name="Baker D."/>
            <person name="Gharbi K."/>
            <person name="Hall N."/>
            <person name="Watson M."/>
            <person name="Adriaenssens E.M."/>
            <person name="Foster-Nyarko E."/>
            <person name="Jarju S."/>
            <person name="Secka A."/>
            <person name="Antonio M."/>
            <person name="Oren A."/>
            <person name="Chaudhuri R.R."/>
            <person name="La Ragione R."/>
            <person name="Hildebrand F."/>
            <person name="Pallen M.J."/>
        </authorList>
    </citation>
    <scope>NUCLEOTIDE SEQUENCE</scope>
    <source>
        <strain evidence="2">11687</strain>
    </source>
</reference>
<feature type="transmembrane region" description="Helical" evidence="1">
    <location>
        <begin position="31"/>
        <end position="52"/>
    </location>
</feature>
<feature type="transmembrane region" description="Helical" evidence="1">
    <location>
        <begin position="58"/>
        <end position="76"/>
    </location>
</feature>
<keyword evidence="1" id="KW-0472">Membrane</keyword>
<dbReference type="InterPro" id="IPR005081">
    <property type="entry name" value="SpoIIGA"/>
</dbReference>
<dbReference type="EMBL" id="DVMZ01000021">
    <property type="protein sequence ID" value="HIU58607.1"/>
    <property type="molecule type" value="Genomic_DNA"/>
</dbReference>
<dbReference type="GO" id="GO:0030436">
    <property type="term" value="P:asexual sporulation"/>
    <property type="evidence" value="ECO:0007669"/>
    <property type="project" value="InterPro"/>
</dbReference>
<dbReference type="Proteomes" id="UP000824081">
    <property type="component" value="Unassembled WGS sequence"/>
</dbReference>
<feature type="transmembrane region" description="Helical" evidence="1">
    <location>
        <begin position="129"/>
        <end position="149"/>
    </location>
</feature>
<evidence type="ECO:0000256" key="1">
    <source>
        <dbReference type="SAM" id="Phobius"/>
    </source>
</evidence>